<organism evidence="3 4">
    <name type="scientific">Syncephalis pseudoplumigaleata</name>
    <dbReference type="NCBI Taxonomy" id="1712513"/>
    <lineage>
        <taxon>Eukaryota</taxon>
        <taxon>Fungi</taxon>
        <taxon>Fungi incertae sedis</taxon>
        <taxon>Zoopagomycota</taxon>
        <taxon>Zoopagomycotina</taxon>
        <taxon>Zoopagomycetes</taxon>
        <taxon>Zoopagales</taxon>
        <taxon>Piptocephalidaceae</taxon>
        <taxon>Syncephalis</taxon>
    </lineage>
</organism>
<dbReference type="Gene3D" id="1.10.287.110">
    <property type="entry name" value="DnaJ domain"/>
    <property type="match status" value="1"/>
</dbReference>
<feature type="compositionally biased region" description="Basic residues" evidence="1">
    <location>
        <begin position="258"/>
        <end position="268"/>
    </location>
</feature>
<proteinExistence type="predicted"/>
<gene>
    <name evidence="3" type="ORF">SYNPS1DRAFT_21815</name>
</gene>
<dbReference type="CDD" id="cd06257">
    <property type="entry name" value="DnaJ"/>
    <property type="match status" value="1"/>
</dbReference>
<dbReference type="InterPro" id="IPR018253">
    <property type="entry name" value="DnaJ_domain_CS"/>
</dbReference>
<name>A0A4P9Z3P6_9FUNG</name>
<dbReference type="GO" id="GO:0005737">
    <property type="term" value="C:cytoplasm"/>
    <property type="evidence" value="ECO:0007669"/>
    <property type="project" value="TreeGrafter"/>
</dbReference>
<evidence type="ECO:0000313" key="3">
    <source>
        <dbReference type="EMBL" id="RKP26421.1"/>
    </source>
</evidence>
<evidence type="ECO:0000259" key="2">
    <source>
        <dbReference type="PROSITE" id="PS50076"/>
    </source>
</evidence>
<feature type="domain" description="J" evidence="2">
    <location>
        <begin position="14"/>
        <end position="85"/>
    </location>
</feature>
<dbReference type="Pfam" id="PF00226">
    <property type="entry name" value="DnaJ"/>
    <property type="match status" value="1"/>
</dbReference>
<dbReference type="PROSITE" id="PS50076">
    <property type="entry name" value="DNAJ_2"/>
    <property type="match status" value="1"/>
</dbReference>
<feature type="region of interest" description="Disordered" evidence="1">
    <location>
        <begin position="185"/>
        <end position="225"/>
    </location>
</feature>
<dbReference type="Proteomes" id="UP000278143">
    <property type="component" value="Unassembled WGS sequence"/>
</dbReference>
<sequence>MTSTADQLLESGTDLYALLELADNATSSDIKRAYRRLALRHHPDKQPATASEAERAAATRQFQRVGLAYAVLSDAQRRARYDRTGELGDTPALAEGGDWDAYFKELFNEVDDAALAKFAADYRGSQEERDDLLAAYKKCKGDFDDIYAEMPVVNVLDDEDRLRDIVRAAIDAGELEAYPAFTKEPSAKRLARQRRARKEAKEAEAMHAQLKRGKQAGASSAQSEEDLAVMLQTRHASRMSSLIANLEAKYAPQGKTTRQAKGRKSKKRQGSEEPQEEEEGASTSTRSKRRSSKKAAPAEPSEEEFMALQAKLFGQK</sequence>
<dbReference type="GO" id="GO:0005634">
    <property type="term" value="C:nucleus"/>
    <property type="evidence" value="ECO:0007669"/>
    <property type="project" value="TreeGrafter"/>
</dbReference>
<dbReference type="InterPro" id="IPR036869">
    <property type="entry name" value="J_dom_sf"/>
</dbReference>
<dbReference type="SUPFAM" id="SSF46565">
    <property type="entry name" value="Chaperone J-domain"/>
    <property type="match status" value="1"/>
</dbReference>
<dbReference type="OrthoDB" id="110024at2759"/>
<evidence type="ECO:0000256" key="1">
    <source>
        <dbReference type="SAM" id="MobiDB-lite"/>
    </source>
</evidence>
<dbReference type="InterPro" id="IPR056453">
    <property type="entry name" value="HTH_DNAJC9"/>
</dbReference>
<dbReference type="PANTHER" id="PTHR44144">
    <property type="entry name" value="DNAJ HOMOLOG SUBFAMILY C MEMBER 9"/>
    <property type="match status" value="1"/>
</dbReference>
<accession>A0A4P9Z3P6</accession>
<reference evidence="4" key="1">
    <citation type="journal article" date="2018" name="Nat. Microbiol.">
        <title>Leveraging single-cell genomics to expand the fungal tree of life.</title>
        <authorList>
            <person name="Ahrendt S.R."/>
            <person name="Quandt C.A."/>
            <person name="Ciobanu D."/>
            <person name="Clum A."/>
            <person name="Salamov A."/>
            <person name="Andreopoulos B."/>
            <person name="Cheng J.F."/>
            <person name="Woyke T."/>
            <person name="Pelin A."/>
            <person name="Henrissat B."/>
            <person name="Reynolds N.K."/>
            <person name="Benny G.L."/>
            <person name="Smith M.E."/>
            <person name="James T.Y."/>
            <person name="Grigoriev I.V."/>
        </authorList>
    </citation>
    <scope>NUCLEOTIDE SEQUENCE [LARGE SCALE GENOMIC DNA]</scope>
    <source>
        <strain evidence="4">Benny S71-1</strain>
    </source>
</reference>
<protein>
    <recommendedName>
        <fullName evidence="2">J domain-containing protein</fullName>
    </recommendedName>
</protein>
<dbReference type="InterPro" id="IPR052594">
    <property type="entry name" value="J_domain-containing_protein"/>
</dbReference>
<feature type="compositionally biased region" description="Basic residues" evidence="1">
    <location>
        <begin position="189"/>
        <end position="198"/>
    </location>
</feature>
<feature type="region of interest" description="Disordered" evidence="1">
    <location>
        <begin position="247"/>
        <end position="316"/>
    </location>
</feature>
<evidence type="ECO:0000313" key="4">
    <source>
        <dbReference type="Proteomes" id="UP000278143"/>
    </source>
</evidence>
<dbReference type="PANTHER" id="PTHR44144:SF1">
    <property type="entry name" value="DNAJ HOMOLOG SUBFAMILY C MEMBER 9"/>
    <property type="match status" value="1"/>
</dbReference>
<dbReference type="InterPro" id="IPR001623">
    <property type="entry name" value="DnaJ_domain"/>
</dbReference>
<dbReference type="PRINTS" id="PR00625">
    <property type="entry name" value="JDOMAIN"/>
</dbReference>
<dbReference type="AlphaFoldDB" id="A0A4P9Z3P6"/>
<dbReference type="EMBL" id="KZ989429">
    <property type="protein sequence ID" value="RKP26421.1"/>
    <property type="molecule type" value="Genomic_DNA"/>
</dbReference>
<dbReference type="Pfam" id="PF23302">
    <property type="entry name" value="HTH_DNAJC9"/>
    <property type="match status" value="1"/>
</dbReference>
<dbReference type="SMART" id="SM00271">
    <property type="entry name" value="DnaJ"/>
    <property type="match status" value="1"/>
</dbReference>
<dbReference type="PROSITE" id="PS00636">
    <property type="entry name" value="DNAJ_1"/>
    <property type="match status" value="1"/>
</dbReference>
<keyword evidence="4" id="KW-1185">Reference proteome</keyword>
<dbReference type="GO" id="GO:0031072">
    <property type="term" value="F:heat shock protein binding"/>
    <property type="evidence" value="ECO:0007669"/>
    <property type="project" value="TreeGrafter"/>
</dbReference>